<dbReference type="EMBL" id="SGUG01000039">
    <property type="protein sequence ID" value="MDG0864730.1"/>
    <property type="molecule type" value="Genomic_DNA"/>
</dbReference>
<proteinExistence type="predicted"/>
<organism evidence="2 3">
    <name type="scientific">Pelomonas aquatica</name>
    <dbReference type="NCBI Taxonomy" id="431058"/>
    <lineage>
        <taxon>Bacteria</taxon>
        <taxon>Pseudomonadati</taxon>
        <taxon>Pseudomonadota</taxon>
        <taxon>Betaproteobacteria</taxon>
        <taxon>Burkholderiales</taxon>
        <taxon>Sphaerotilaceae</taxon>
        <taxon>Roseateles</taxon>
    </lineage>
</organism>
<evidence type="ECO:0000313" key="3">
    <source>
        <dbReference type="Proteomes" id="UP001152766"/>
    </source>
</evidence>
<dbReference type="AlphaFoldDB" id="A0A9X4LPG3"/>
<accession>A0A9X4LPG3</accession>
<dbReference type="RefSeq" id="WP_268147590.1">
    <property type="nucleotide sequence ID" value="NZ_JAPPUW010000003.1"/>
</dbReference>
<gene>
    <name evidence="2" type="ORF">EXJ73_19910</name>
</gene>
<protein>
    <recommendedName>
        <fullName evidence="4">PEP-CTERM protein-sorting domain-containing protein</fullName>
    </recommendedName>
</protein>
<keyword evidence="3" id="KW-1185">Reference proteome</keyword>
<name>A0A9X4LPG3_9BURK</name>
<evidence type="ECO:0000313" key="2">
    <source>
        <dbReference type="EMBL" id="MDG0864730.1"/>
    </source>
</evidence>
<feature type="signal peptide" evidence="1">
    <location>
        <begin position="1"/>
        <end position="18"/>
    </location>
</feature>
<reference evidence="2" key="1">
    <citation type="submission" date="2019-02" db="EMBL/GenBank/DDBJ databases">
        <title>Draft genome of the type strain Pelomonas aquatica CCUG 52575T.</title>
        <authorList>
            <person name="Gomila M."/>
            <person name="Lalucat J."/>
        </authorList>
    </citation>
    <scope>NUCLEOTIDE SEQUENCE</scope>
    <source>
        <strain evidence="2">CCUG 52575</strain>
    </source>
</reference>
<evidence type="ECO:0008006" key="4">
    <source>
        <dbReference type="Google" id="ProtNLM"/>
    </source>
</evidence>
<feature type="chain" id="PRO_5040778820" description="PEP-CTERM protein-sorting domain-containing protein" evidence="1">
    <location>
        <begin position="19"/>
        <end position="163"/>
    </location>
</feature>
<dbReference type="Proteomes" id="UP001152766">
    <property type="component" value="Unassembled WGS sequence"/>
</dbReference>
<sequence length="163" mass="16950">MKALFAAAAIVLATGASANTVSFSNYGHQDLTGLGQDFDDIYTFDLAGNTWVSGLLTTGTLLGNAPAIDIRQVTLSHLGNSITWQETLNIDWNVAPDGVEQWALAPQSLGAGQWTLEVVGTSYADKTGNGYVANVELPEPGSVALAALALAGAGLTSTRRRKA</sequence>
<comment type="caution">
    <text evidence="2">The sequence shown here is derived from an EMBL/GenBank/DDBJ whole genome shotgun (WGS) entry which is preliminary data.</text>
</comment>
<keyword evidence="1" id="KW-0732">Signal</keyword>
<evidence type="ECO:0000256" key="1">
    <source>
        <dbReference type="SAM" id="SignalP"/>
    </source>
</evidence>